<dbReference type="Gene3D" id="1.10.3090.10">
    <property type="entry name" value="cca-adding enzyme, domain 2"/>
    <property type="match status" value="1"/>
</dbReference>
<gene>
    <name evidence="3" type="ORF">ALO_06438</name>
</gene>
<dbReference type="RefSeq" id="WP_004093965.1">
    <property type="nucleotide sequence ID" value="NZ_AFGF01000050.1"/>
</dbReference>
<dbReference type="Pfam" id="PF13671">
    <property type="entry name" value="AAA_33"/>
    <property type="match status" value="1"/>
</dbReference>
<protein>
    <submittedName>
        <fullName evidence="3">PolyA polymerase related protein</fullName>
    </submittedName>
</protein>
<dbReference type="InterPro" id="IPR027417">
    <property type="entry name" value="P-loop_NTPase"/>
</dbReference>
<evidence type="ECO:0000256" key="1">
    <source>
        <dbReference type="ARBA" id="ARBA00022741"/>
    </source>
</evidence>
<dbReference type="PANTHER" id="PTHR47545">
    <property type="entry name" value="MULTIFUNCTIONAL CCA PROTEIN"/>
    <property type="match status" value="1"/>
</dbReference>
<evidence type="ECO:0000313" key="3">
    <source>
        <dbReference type="EMBL" id="EGO64677.1"/>
    </source>
</evidence>
<dbReference type="EMBL" id="AFGF01000050">
    <property type="protein sequence ID" value="EGO64677.1"/>
    <property type="molecule type" value="Genomic_DNA"/>
</dbReference>
<dbReference type="PANTHER" id="PTHR47545:SF1">
    <property type="entry name" value="MULTIFUNCTIONAL CCA PROTEIN"/>
    <property type="match status" value="1"/>
</dbReference>
<evidence type="ECO:0000313" key="4">
    <source>
        <dbReference type="Proteomes" id="UP000003240"/>
    </source>
</evidence>
<dbReference type="InterPro" id="IPR006674">
    <property type="entry name" value="HD_domain"/>
</dbReference>
<keyword evidence="1" id="KW-0547">Nucleotide-binding</keyword>
<dbReference type="InterPro" id="IPR050124">
    <property type="entry name" value="tRNA_CCA-adding_enzyme"/>
</dbReference>
<dbReference type="AlphaFoldDB" id="F7NGU6"/>
<dbReference type="eggNOG" id="COG4639">
    <property type="taxonomic scope" value="Bacteria"/>
</dbReference>
<dbReference type="Pfam" id="PF01966">
    <property type="entry name" value="HD"/>
    <property type="match status" value="1"/>
</dbReference>
<keyword evidence="4" id="KW-1185">Reference proteome</keyword>
<organism evidence="3 4">
    <name type="scientific">Acetonema longum DSM 6540</name>
    <dbReference type="NCBI Taxonomy" id="1009370"/>
    <lineage>
        <taxon>Bacteria</taxon>
        <taxon>Bacillati</taxon>
        <taxon>Bacillota</taxon>
        <taxon>Negativicutes</taxon>
        <taxon>Acetonemataceae</taxon>
        <taxon>Acetonema</taxon>
    </lineage>
</organism>
<name>F7NGU6_9FIRM</name>
<dbReference type="InterPro" id="IPR003607">
    <property type="entry name" value="HD/PDEase_dom"/>
</dbReference>
<accession>F7NGU6</accession>
<proteinExistence type="predicted"/>
<dbReference type="SUPFAM" id="SSF109604">
    <property type="entry name" value="HD-domain/PDEase-like"/>
    <property type="match status" value="1"/>
</dbReference>
<sequence length="385" mass="44362">MQNFYDPWVFPHCPGAPDWELDWDGLCGRFAWLRELQGIVQDPVFHAEGDVLTHTRLVCEALMQMAEWRQMTEPVRNMLLAAALLHDVAKPFCTRVDHGRITSGGHALLGEFLTREILYKETGLTTPVPFACREEIAKLVRFHGLPLFFLEKEDPVRAVLEASQMVRLDWLALLAKADVLGRRCPDRQELLERIELFADFCREHGCYRERGRFADAYSRFLYFQKEKADPAYRAYDDTKFEVILMSGLPAAGKDTWVARHCAGLPVVSLDRLRQELKIAPDEEQGQVVQAAKERARQFLRDQRPFVWNATNISRATRRQLIALFTAYGARVKIVYLEVPYALLLRRNRERSAPVPEKAIHRMIHKLEVPVLTEAPSVQWIVPSTL</sequence>
<dbReference type="CDD" id="cd00077">
    <property type="entry name" value="HDc"/>
    <property type="match status" value="1"/>
</dbReference>
<evidence type="ECO:0000259" key="2">
    <source>
        <dbReference type="Pfam" id="PF01966"/>
    </source>
</evidence>
<dbReference type="GO" id="GO:0000166">
    <property type="term" value="F:nucleotide binding"/>
    <property type="evidence" value="ECO:0007669"/>
    <property type="project" value="UniProtKB-KW"/>
</dbReference>
<dbReference type="STRING" id="1009370.ALO_06438"/>
<feature type="domain" description="HD" evidence="2">
    <location>
        <begin position="51"/>
        <end position="146"/>
    </location>
</feature>
<dbReference type="OrthoDB" id="9805698at2"/>
<comment type="caution">
    <text evidence="3">The sequence shown here is derived from an EMBL/GenBank/DDBJ whole genome shotgun (WGS) entry which is preliminary data.</text>
</comment>
<dbReference type="Proteomes" id="UP000003240">
    <property type="component" value="Unassembled WGS sequence"/>
</dbReference>
<dbReference type="SUPFAM" id="SSF52540">
    <property type="entry name" value="P-loop containing nucleoside triphosphate hydrolases"/>
    <property type="match status" value="1"/>
</dbReference>
<dbReference type="Gene3D" id="3.40.50.300">
    <property type="entry name" value="P-loop containing nucleotide triphosphate hydrolases"/>
    <property type="match status" value="1"/>
</dbReference>
<reference evidence="3 4" key="1">
    <citation type="journal article" date="2011" name="EMBO J.">
        <title>Structural diversity of bacterial flagellar motors.</title>
        <authorList>
            <person name="Chen S."/>
            <person name="Beeby M."/>
            <person name="Murphy G.E."/>
            <person name="Leadbetter J.R."/>
            <person name="Hendrixson D.R."/>
            <person name="Briegel A."/>
            <person name="Li Z."/>
            <person name="Shi J."/>
            <person name="Tocheva E.I."/>
            <person name="Muller A."/>
            <person name="Dobro M.J."/>
            <person name="Jensen G.J."/>
        </authorList>
    </citation>
    <scope>NUCLEOTIDE SEQUENCE [LARGE SCALE GENOMIC DNA]</scope>
    <source>
        <strain evidence="3 4">DSM 6540</strain>
    </source>
</reference>